<dbReference type="InterPro" id="IPR052016">
    <property type="entry name" value="Bact_Sigma-Reg"/>
</dbReference>
<dbReference type="InterPro" id="IPR000014">
    <property type="entry name" value="PAS"/>
</dbReference>
<dbReference type="EMBL" id="FMHZ01000002">
    <property type="protein sequence ID" value="SCL48936.1"/>
    <property type="molecule type" value="Genomic_DNA"/>
</dbReference>
<dbReference type="SMART" id="SM00331">
    <property type="entry name" value="PP2C_SIG"/>
    <property type="match status" value="1"/>
</dbReference>
<dbReference type="SUPFAM" id="SSF81606">
    <property type="entry name" value="PP2C-like"/>
    <property type="match status" value="1"/>
</dbReference>
<dbReference type="STRING" id="47855.GA0070606_1389"/>
<accession>A0A1C6U4G0</accession>
<dbReference type="Pfam" id="PF07228">
    <property type="entry name" value="SpoIIE"/>
    <property type="match status" value="1"/>
</dbReference>
<proteinExistence type="predicted"/>
<dbReference type="Pfam" id="PF08448">
    <property type="entry name" value="PAS_4"/>
    <property type="match status" value="1"/>
</dbReference>
<evidence type="ECO:0000259" key="2">
    <source>
        <dbReference type="PROSITE" id="PS50112"/>
    </source>
</evidence>
<dbReference type="InterPro" id="IPR036457">
    <property type="entry name" value="PPM-type-like_dom_sf"/>
</dbReference>
<dbReference type="GO" id="GO:0016791">
    <property type="term" value="F:phosphatase activity"/>
    <property type="evidence" value="ECO:0007669"/>
    <property type="project" value="TreeGrafter"/>
</dbReference>
<sequence length="591" mass="63035">MGDVRELVDGPARVRYASLFDAAPSPYLVLTPELVIVEVNRAYLRATGRTREELIGRELFAAFPANPDDPDGTGVPNLRASLLRARDTGRPDTMAVQRYDIPDGAGGFARRYWSPVNVPVLDDGGRVALLLHRPEDVTDFVQERRRARDERARGESFRRRMAAAEADLYARARELRTALDAQAVANRRLAALVELAAQLAACESVAELTEVVVERGLVALGADGGAVAVRDDADLLRLTVTDGLGGAWARSGELPLSDPLPACVAANVGEPVLLPDRAAALRFADAMADVVASTGLQSWAALPLRVGERLLGSLTVGWRDPHPFEPAEVEVLGAFAAQCAQTLDRIRVHRAQRQTSETLQRSLLSDPPAVAGLAVAVRYLPAVEHEQVGGDWYDAFRAADGATTVVIGDVTGHDRAALAAMAQIRSTLRGVAYVLGERPAAIFSGLERALHGLGVTTLASAVLGHIRTPDASGEPDRAHLTWCNAGHPPPVLVPPDGAARLLASDPDPLLGVGPVGRADHELFLDPGATLVLYTDGLVERRAAPIDAGIDRLREAAGRLRHLPLEEFCDVLLAELAAEPGDDIALLALRVD</sequence>
<dbReference type="SMART" id="SM00091">
    <property type="entry name" value="PAS"/>
    <property type="match status" value="1"/>
</dbReference>
<organism evidence="3 4">
    <name type="scientific">Micromonospora citrea</name>
    <dbReference type="NCBI Taxonomy" id="47855"/>
    <lineage>
        <taxon>Bacteria</taxon>
        <taxon>Bacillati</taxon>
        <taxon>Actinomycetota</taxon>
        <taxon>Actinomycetes</taxon>
        <taxon>Micromonosporales</taxon>
        <taxon>Micromonosporaceae</taxon>
        <taxon>Micromonospora</taxon>
    </lineage>
</organism>
<protein>
    <submittedName>
        <fullName evidence="3">PAS domain S-box-containing protein</fullName>
    </submittedName>
</protein>
<evidence type="ECO:0000313" key="4">
    <source>
        <dbReference type="Proteomes" id="UP000199001"/>
    </source>
</evidence>
<name>A0A1C6U4G0_9ACTN</name>
<dbReference type="Proteomes" id="UP000199001">
    <property type="component" value="Unassembled WGS sequence"/>
</dbReference>
<dbReference type="RefSeq" id="WP_091096081.1">
    <property type="nucleotide sequence ID" value="NZ_FMHZ01000002.1"/>
</dbReference>
<dbReference type="PANTHER" id="PTHR43156">
    <property type="entry name" value="STAGE II SPORULATION PROTEIN E-RELATED"/>
    <property type="match status" value="1"/>
</dbReference>
<dbReference type="NCBIfam" id="TIGR00229">
    <property type="entry name" value="sensory_box"/>
    <property type="match status" value="1"/>
</dbReference>
<keyword evidence="1" id="KW-0378">Hydrolase</keyword>
<reference evidence="4" key="1">
    <citation type="submission" date="2016-06" db="EMBL/GenBank/DDBJ databases">
        <authorList>
            <person name="Varghese N."/>
            <person name="Submissions Spin"/>
        </authorList>
    </citation>
    <scope>NUCLEOTIDE SEQUENCE [LARGE SCALE GENOMIC DNA]</scope>
    <source>
        <strain evidence="4">DSM 43903</strain>
    </source>
</reference>
<dbReference type="InterPro" id="IPR003018">
    <property type="entry name" value="GAF"/>
</dbReference>
<gene>
    <name evidence="3" type="ORF">GA0070606_1389</name>
</gene>
<dbReference type="PROSITE" id="PS50112">
    <property type="entry name" value="PAS"/>
    <property type="match status" value="1"/>
</dbReference>
<dbReference type="SMART" id="SM00065">
    <property type="entry name" value="GAF"/>
    <property type="match status" value="1"/>
</dbReference>
<dbReference type="Gene3D" id="3.60.40.10">
    <property type="entry name" value="PPM-type phosphatase domain"/>
    <property type="match status" value="1"/>
</dbReference>
<dbReference type="Pfam" id="PF01590">
    <property type="entry name" value="GAF"/>
    <property type="match status" value="1"/>
</dbReference>
<dbReference type="Gene3D" id="3.30.450.40">
    <property type="match status" value="1"/>
</dbReference>
<evidence type="ECO:0000313" key="3">
    <source>
        <dbReference type="EMBL" id="SCL48936.1"/>
    </source>
</evidence>
<dbReference type="AlphaFoldDB" id="A0A1C6U4G0"/>
<dbReference type="SUPFAM" id="SSF55785">
    <property type="entry name" value="PYP-like sensor domain (PAS domain)"/>
    <property type="match status" value="1"/>
</dbReference>
<dbReference type="Gene3D" id="3.30.450.20">
    <property type="entry name" value="PAS domain"/>
    <property type="match status" value="1"/>
</dbReference>
<dbReference type="InterPro" id="IPR013656">
    <property type="entry name" value="PAS_4"/>
</dbReference>
<feature type="domain" description="PAS" evidence="2">
    <location>
        <begin position="12"/>
        <end position="60"/>
    </location>
</feature>
<dbReference type="SUPFAM" id="SSF55781">
    <property type="entry name" value="GAF domain-like"/>
    <property type="match status" value="1"/>
</dbReference>
<dbReference type="InterPro" id="IPR029016">
    <property type="entry name" value="GAF-like_dom_sf"/>
</dbReference>
<dbReference type="CDD" id="cd00130">
    <property type="entry name" value="PAS"/>
    <property type="match status" value="1"/>
</dbReference>
<dbReference type="PANTHER" id="PTHR43156:SF2">
    <property type="entry name" value="STAGE II SPORULATION PROTEIN E"/>
    <property type="match status" value="1"/>
</dbReference>
<dbReference type="InterPro" id="IPR001932">
    <property type="entry name" value="PPM-type_phosphatase-like_dom"/>
</dbReference>
<evidence type="ECO:0000256" key="1">
    <source>
        <dbReference type="ARBA" id="ARBA00022801"/>
    </source>
</evidence>
<keyword evidence="4" id="KW-1185">Reference proteome</keyword>
<dbReference type="OrthoDB" id="118142at2"/>
<dbReference type="InterPro" id="IPR035965">
    <property type="entry name" value="PAS-like_dom_sf"/>
</dbReference>